<organism evidence="1 2">
    <name type="scientific">Parnassius apollo</name>
    <name type="common">Apollo butterfly</name>
    <name type="synonym">Papilio apollo</name>
    <dbReference type="NCBI Taxonomy" id="110799"/>
    <lineage>
        <taxon>Eukaryota</taxon>
        <taxon>Metazoa</taxon>
        <taxon>Ecdysozoa</taxon>
        <taxon>Arthropoda</taxon>
        <taxon>Hexapoda</taxon>
        <taxon>Insecta</taxon>
        <taxon>Pterygota</taxon>
        <taxon>Neoptera</taxon>
        <taxon>Endopterygota</taxon>
        <taxon>Lepidoptera</taxon>
        <taxon>Glossata</taxon>
        <taxon>Ditrysia</taxon>
        <taxon>Papilionoidea</taxon>
        <taxon>Papilionidae</taxon>
        <taxon>Parnassiinae</taxon>
        <taxon>Parnassini</taxon>
        <taxon>Parnassius</taxon>
        <taxon>Parnassius</taxon>
    </lineage>
</organism>
<dbReference type="Proteomes" id="UP000691718">
    <property type="component" value="Unassembled WGS sequence"/>
</dbReference>
<sequence length="215" mass="23244">MYACASHSMRRGVRVYVAAHRTGAAATRRPRRRGHGTHTCTRAPPTACDVVCVCVWQLIWLVSQQRGDLGDAVATLKHVRVRLAQHATWCACVCGSSPDRCRSNTATSATRSRHSHMYACASHSMRLGVRVCVAAHLAGVAATRRPRRRGRGTHACTRAPPTACDVVCVCVWQLTWLVSQQRGDLGDAVTALAHVGVRLPQHATWCACECGSSPG</sequence>
<accession>A0A8S3W9Q8</accession>
<comment type="caution">
    <text evidence="1">The sequence shown here is derived from an EMBL/GenBank/DDBJ whole genome shotgun (WGS) entry which is preliminary data.</text>
</comment>
<gene>
    <name evidence="1" type="ORF">PAPOLLO_LOCUS3468</name>
</gene>
<protein>
    <submittedName>
        <fullName evidence="1">(apollo) hypothetical protein</fullName>
    </submittedName>
</protein>
<proteinExistence type="predicted"/>
<evidence type="ECO:0000313" key="1">
    <source>
        <dbReference type="EMBL" id="CAG4946870.1"/>
    </source>
</evidence>
<dbReference type="AlphaFoldDB" id="A0A8S3W9Q8"/>
<keyword evidence="2" id="KW-1185">Reference proteome</keyword>
<name>A0A8S3W9Q8_PARAO</name>
<dbReference type="EMBL" id="CAJQZP010000212">
    <property type="protein sequence ID" value="CAG4946870.1"/>
    <property type="molecule type" value="Genomic_DNA"/>
</dbReference>
<evidence type="ECO:0000313" key="2">
    <source>
        <dbReference type="Proteomes" id="UP000691718"/>
    </source>
</evidence>
<reference evidence="1" key="1">
    <citation type="submission" date="2021-04" db="EMBL/GenBank/DDBJ databases">
        <authorList>
            <person name="Tunstrom K."/>
        </authorList>
    </citation>
    <scope>NUCLEOTIDE SEQUENCE</scope>
</reference>